<evidence type="ECO:0000256" key="2">
    <source>
        <dbReference type="ARBA" id="ARBA00006143"/>
    </source>
</evidence>
<feature type="transmembrane region" description="Helical" evidence="6">
    <location>
        <begin position="148"/>
        <end position="173"/>
    </location>
</feature>
<keyword evidence="4 6" id="KW-1133">Transmembrane helix</keyword>
<dbReference type="InterPro" id="IPR003834">
    <property type="entry name" value="Cyt_c_assmbl_TM_dom"/>
</dbReference>
<evidence type="ECO:0000256" key="4">
    <source>
        <dbReference type="ARBA" id="ARBA00022989"/>
    </source>
</evidence>
<accession>A0A6B0YY91</accession>
<evidence type="ECO:0000259" key="7">
    <source>
        <dbReference type="Pfam" id="PF02683"/>
    </source>
</evidence>
<evidence type="ECO:0000256" key="5">
    <source>
        <dbReference type="ARBA" id="ARBA00023136"/>
    </source>
</evidence>
<proteinExistence type="inferred from homology"/>
<gene>
    <name evidence="8" type="ORF">F4Y42_21800</name>
</gene>
<comment type="similarity">
    <text evidence="2">Belongs to the DsbD family.</text>
</comment>
<evidence type="ECO:0000256" key="3">
    <source>
        <dbReference type="ARBA" id="ARBA00022692"/>
    </source>
</evidence>
<evidence type="ECO:0000313" key="8">
    <source>
        <dbReference type="EMBL" id="MXY96084.1"/>
    </source>
</evidence>
<feature type="transmembrane region" description="Helical" evidence="6">
    <location>
        <begin position="76"/>
        <end position="96"/>
    </location>
</feature>
<dbReference type="PANTHER" id="PTHR31272">
    <property type="entry name" value="CYTOCHROME C-TYPE BIOGENESIS PROTEIN HI_1454-RELATED"/>
    <property type="match status" value="1"/>
</dbReference>
<feature type="transmembrane region" description="Helical" evidence="6">
    <location>
        <begin position="108"/>
        <end position="127"/>
    </location>
</feature>
<dbReference type="PANTHER" id="PTHR31272:SF4">
    <property type="entry name" value="CYTOCHROME C-TYPE BIOGENESIS PROTEIN HI_1454-RELATED"/>
    <property type="match status" value="1"/>
</dbReference>
<sequence>MKSQLGGIMVQNISNAGNIQSGSRSQPAAQGQASRSSTFLHSLAFVIGFGAIFTLLGSAAGLLGQNLNNYLPLIQRIGAVLLAVFGLTTLGIIGWIVNRIRANERLIANPAVAALVDILGFLNALMYTERRVTELHKVKRGWGYLSSALMGVSFSAGWVPCVGPILASILFLASDSATVLQGALLLAIYSLGLGLPFLLTGAAFGRATQILRRLNRHANIVSLVSGLFLLYVAWLLWADQLTMLTTQFAFLNQWVFLLEDTLSSTVGVNAAFSAGALSAAPLAFLAGIISFISPCVLPLIPAYIGYLSGAALSGGRS</sequence>
<reference evidence="8" key="1">
    <citation type="submission" date="2019-09" db="EMBL/GenBank/DDBJ databases">
        <title>Characterisation of the sponge microbiome using genome-centric metagenomics.</title>
        <authorList>
            <person name="Engelberts J.P."/>
            <person name="Robbins S.J."/>
            <person name="De Goeij J.M."/>
            <person name="Aranda M."/>
            <person name="Bell S.C."/>
            <person name="Webster N.S."/>
        </authorList>
    </citation>
    <scope>NUCLEOTIDE SEQUENCE</scope>
    <source>
        <strain evidence="8">SB0664_bin_27</strain>
    </source>
</reference>
<dbReference type="AlphaFoldDB" id="A0A6B0YY91"/>
<evidence type="ECO:0000256" key="6">
    <source>
        <dbReference type="SAM" id="Phobius"/>
    </source>
</evidence>
<feature type="transmembrane region" description="Helical" evidence="6">
    <location>
        <begin position="43"/>
        <end position="64"/>
    </location>
</feature>
<comment type="subcellular location">
    <subcellularLocation>
        <location evidence="1">Membrane</location>
        <topology evidence="1">Multi-pass membrane protein</topology>
    </subcellularLocation>
</comment>
<dbReference type="Pfam" id="PF02683">
    <property type="entry name" value="DsbD_TM"/>
    <property type="match status" value="1"/>
</dbReference>
<dbReference type="InterPro" id="IPR051790">
    <property type="entry name" value="Cytochrome_c-biogenesis_DsbD"/>
</dbReference>
<organism evidence="8">
    <name type="scientific">Caldilineaceae bacterium SB0664_bin_27</name>
    <dbReference type="NCBI Taxonomy" id="2605260"/>
    <lineage>
        <taxon>Bacteria</taxon>
        <taxon>Bacillati</taxon>
        <taxon>Chloroflexota</taxon>
        <taxon>Caldilineae</taxon>
        <taxon>Caldilineales</taxon>
        <taxon>Caldilineaceae</taxon>
    </lineage>
</organism>
<keyword evidence="5 6" id="KW-0472">Membrane</keyword>
<name>A0A6B0YY91_9CHLR</name>
<feature type="transmembrane region" description="Helical" evidence="6">
    <location>
        <begin position="217"/>
        <end position="237"/>
    </location>
</feature>
<keyword evidence="3 6" id="KW-0812">Transmembrane</keyword>
<comment type="caution">
    <text evidence="8">The sequence shown here is derived from an EMBL/GenBank/DDBJ whole genome shotgun (WGS) entry which is preliminary data.</text>
</comment>
<feature type="transmembrane region" description="Helical" evidence="6">
    <location>
        <begin position="179"/>
        <end position="205"/>
    </location>
</feature>
<evidence type="ECO:0000256" key="1">
    <source>
        <dbReference type="ARBA" id="ARBA00004141"/>
    </source>
</evidence>
<dbReference type="GO" id="GO:0016020">
    <property type="term" value="C:membrane"/>
    <property type="evidence" value="ECO:0007669"/>
    <property type="project" value="UniProtKB-SubCell"/>
</dbReference>
<dbReference type="GO" id="GO:0017004">
    <property type="term" value="P:cytochrome complex assembly"/>
    <property type="evidence" value="ECO:0007669"/>
    <property type="project" value="InterPro"/>
</dbReference>
<protein>
    <recommendedName>
        <fullName evidence="7">Cytochrome C biogenesis protein transmembrane domain-containing protein</fullName>
    </recommendedName>
</protein>
<feature type="domain" description="Cytochrome C biogenesis protein transmembrane" evidence="7">
    <location>
        <begin position="127"/>
        <end position="237"/>
    </location>
</feature>
<dbReference type="EMBL" id="VXRG01000185">
    <property type="protein sequence ID" value="MXY96084.1"/>
    <property type="molecule type" value="Genomic_DNA"/>
</dbReference>
<feature type="transmembrane region" description="Helical" evidence="6">
    <location>
        <begin position="282"/>
        <end position="307"/>
    </location>
</feature>